<sequence>MRDLYIALDFKTEPELWDFMENFQDQSAAFKVGMSQFYMSGPEIVWKLAAMGHKVFLDLKCHDIPNTVYLAMRQLSQLPVELITVHTLGGPAMLKAAVKGAKEGPYQPKVLGITQLTSTDQNMLTEDLHIQQSVEESVLDLAQMAQKTGLDGVVSSALEVKKIKAATNGELLALTPGIRLAEDTSDDQSRVASPSQAKANGADYIVVGRPITQAKDPLAAYQNYLKEWQGE</sequence>
<feature type="active site" description="For OMPdecase activity" evidence="10">
    <location>
        <position position="60"/>
    </location>
</feature>
<comment type="pathway">
    <text evidence="2 9 12">Pyrimidine metabolism; UMP biosynthesis via de novo pathway; UMP from orotate: step 2/2.</text>
</comment>
<dbReference type="GO" id="GO:0044205">
    <property type="term" value="P:'de novo' UMP biosynthetic process"/>
    <property type="evidence" value="ECO:0007669"/>
    <property type="project" value="UniProtKB-UniRule"/>
</dbReference>
<evidence type="ECO:0000256" key="1">
    <source>
        <dbReference type="ARBA" id="ARBA00002356"/>
    </source>
</evidence>
<evidence type="ECO:0000256" key="7">
    <source>
        <dbReference type="ARBA" id="ARBA00049157"/>
    </source>
</evidence>
<evidence type="ECO:0000256" key="6">
    <source>
        <dbReference type="ARBA" id="ARBA00023239"/>
    </source>
</evidence>
<dbReference type="NCBIfam" id="TIGR01740">
    <property type="entry name" value="pyrF"/>
    <property type="match status" value="1"/>
</dbReference>
<feature type="binding site" evidence="9 11">
    <location>
        <position position="179"/>
    </location>
    <ligand>
        <name>substrate</name>
    </ligand>
</feature>
<dbReference type="PANTHER" id="PTHR32119">
    <property type="entry name" value="OROTIDINE 5'-PHOSPHATE DECARBOXYLASE"/>
    <property type="match status" value="1"/>
</dbReference>
<dbReference type="CDD" id="cd04725">
    <property type="entry name" value="OMP_decarboxylase_like"/>
    <property type="match status" value="1"/>
</dbReference>
<dbReference type="InterPro" id="IPR047596">
    <property type="entry name" value="OMPdecase_bac"/>
</dbReference>
<dbReference type="GO" id="GO:0006207">
    <property type="term" value="P:'de novo' pyrimidine nucleobase biosynthetic process"/>
    <property type="evidence" value="ECO:0007669"/>
    <property type="project" value="InterPro"/>
</dbReference>
<protein>
    <recommendedName>
        <fullName evidence="9">Orotidine 5'-phosphate decarboxylase</fullName>
        <ecNumber evidence="9">4.1.1.23</ecNumber>
    </recommendedName>
    <alternativeName>
        <fullName evidence="9">OMP decarboxylase</fullName>
        <shortName evidence="9">OMPDCase</shortName>
        <shortName evidence="9">OMPdecase</shortName>
    </alternativeName>
</protein>
<dbReference type="AlphaFoldDB" id="A0A9X3JCW2"/>
<dbReference type="InterPro" id="IPR018089">
    <property type="entry name" value="OMPdecase_AS"/>
</dbReference>
<evidence type="ECO:0000256" key="12">
    <source>
        <dbReference type="RuleBase" id="RU000512"/>
    </source>
</evidence>
<comment type="catalytic activity">
    <reaction evidence="7 9 12">
        <text>orotidine 5'-phosphate + H(+) = UMP + CO2</text>
        <dbReference type="Rhea" id="RHEA:11596"/>
        <dbReference type="ChEBI" id="CHEBI:15378"/>
        <dbReference type="ChEBI" id="CHEBI:16526"/>
        <dbReference type="ChEBI" id="CHEBI:57538"/>
        <dbReference type="ChEBI" id="CHEBI:57865"/>
        <dbReference type="EC" id="4.1.1.23"/>
    </reaction>
</comment>
<comment type="caution">
    <text evidence="14">The sequence shown here is derived from an EMBL/GenBank/DDBJ whole genome shotgun (WGS) entry which is preliminary data.</text>
</comment>
<comment type="similarity">
    <text evidence="8 9">Belongs to the OMP decarboxylase family. Type 1 subfamily.</text>
</comment>
<feature type="binding site" evidence="9 11">
    <location>
        <position position="9"/>
    </location>
    <ligand>
        <name>substrate</name>
    </ligand>
</feature>
<dbReference type="NCBIfam" id="NF001273">
    <property type="entry name" value="PRK00230.1"/>
    <property type="match status" value="1"/>
</dbReference>
<gene>
    <name evidence="9 14" type="primary">pyrF</name>
    <name evidence="14" type="ORF">OW157_01150</name>
</gene>
<dbReference type="InterPro" id="IPR001754">
    <property type="entry name" value="OMPdeCOase_dom"/>
</dbReference>
<feature type="active site" description="For OMPdecase activity" evidence="10">
    <location>
        <position position="58"/>
    </location>
</feature>
<evidence type="ECO:0000256" key="4">
    <source>
        <dbReference type="ARBA" id="ARBA00022793"/>
    </source>
</evidence>
<reference evidence="14" key="1">
    <citation type="submission" date="2022-12" db="EMBL/GenBank/DDBJ databases">
        <title>Description and comparative metabolic analysis of Aerococcus sp. nov., isolated from the feces of a pig.</title>
        <authorList>
            <person name="Chang Y.-H."/>
        </authorList>
    </citation>
    <scope>NUCLEOTIDE SEQUENCE</scope>
    <source>
        <strain evidence="14">YH-aer222</strain>
    </source>
</reference>
<organism evidence="14 15">
    <name type="scientific">Aerococcus kribbianus</name>
    <dbReference type="NCBI Taxonomy" id="2999064"/>
    <lineage>
        <taxon>Bacteria</taxon>
        <taxon>Bacillati</taxon>
        <taxon>Bacillota</taxon>
        <taxon>Bacilli</taxon>
        <taxon>Lactobacillales</taxon>
        <taxon>Aerococcaceae</taxon>
        <taxon>Aerococcus</taxon>
    </lineage>
</organism>
<dbReference type="HAMAP" id="MF_01200_B">
    <property type="entry name" value="OMPdecase_type1_B"/>
    <property type="match status" value="1"/>
</dbReference>
<keyword evidence="5 9" id="KW-0665">Pyrimidine biosynthesis</keyword>
<dbReference type="EC" id="4.1.1.23" evidence="9"/>
<dbReference type="GO" id="GO:0005829">
    <property type="term" value="C:cytosol"/>
    <property type="evidence" value="ECO:0007669"/>
    <property type="project" value="TreeGrafter"/>
</dbReference>
<feature type="binding site" evidence="9 11">
    <location>
        <position position="208"/>
    </location>
    <ligand>
        <name>substrate</name>
    </ligand>
</feature>
<feature type="binding site" evidence="9 11">
    <location>
        <position position="188"/>
    </location>
    <ligand>
        <name>substrate</name>
    </ligand>
</feature>
<dbReference type="SMART" id="SM00934">
    <property type="entry name" value="OMPdecase"/>
    <property type="match status" value="1"/>
</dbReference>
<evidence type="ECO:0000313" key="15">
    <source>
        <dbReference type="Proteomes" id="UP001146670"/>
    </source>
</evidence>
<feature type="binding site" evidence="9">
    <location>
        <begin position="58"/>
        <end position="67"/>
    </location>
    <ligand>
        <name>substrate</name>
    </ligand>
</feature>
<dbReference type="Pfam" id="PF00215">
    <property type="entry name" value="OMPdecase"/>
    <property type="match status" value="1"/>
</dbReference>
<dbReference type="PROSITE" id="PS00156">
    <property type="entry name" value="OMPDECASE"/>
    <property type="match status" value="1"/>
</dbReference>
<feature type="active site" description="For OMPdecase activity" evidence="10">
    <location>
        <position position="63"/>
    </location>
</feature>
<dbReference type="EMBL" id="JAPRFR010000001">
    <property type="protein sequence ID" value="MCZ0725173.1"/>
    <property type="molecule type" value="Genomic_DNA"/>
</dbReference>
<evidence type="ECO:0000256" key="10">
    <source>
        <dbReference type="PIRSR" id="PIRSR614732-1"/>
    </source>
</evidence>
<dbReference type="PANTHER" id="PTHR32119:SF2">
    <property type="entry name" value="OROTIDINE 5'-PHOSPHATE DECARBOXYLASE"/>
    <property type="match status" value="1"/>
</dbReference>
<accession>A0A9X3JCW2</accession>
<keyword evidence="4 9" id="KW-0210">Decarboxylase</keyword>
<dbReference type="InterPro" id="IPR014732">
    <property type="entry name" value="OMPdecase"/>
</dbReference>
<feature type="active site" description="Proton donor" evidence="9">
    <location>
        <position position="60"/>
    </location>
</feature>
<evidence type="ECO:0000256" key="5">
    <source>
        <dbReference type="ARBA" id="ARBA00022975"/>
    </source>
</evidence>
<dbReference type="Proteomes" id="UP001146670">
    <property type="component" value="Unassembled WGS sequence"/>
</dbReference>
<evidence type="ECO:0000256" key="9">
    <source>
        <dbReference type="HAMAP-Rule" id="MF_01200"/>
    </source>
</evidence>
<feature type="binding site" evidence="9 11">
    <location>
        <position position="31"/>
    </location>
    <ligand>
        <name>substrate</name>
    </ligand>
</feature>
<proteinExistence type="inferred from homology"/>
<evidence type="ECO:0000256" key="3">
    <source>
        <dbReference type="ARBA" id="ARBA00011738"/>
    </source>
</evidence>
<feature type="binding site" evidence="9 11">
    <location>
        <position position="209"/>
    </location>
    <ligand>
        <name>substrate</name>
    </ligand>
</feature>
<dbReference type="GO" id="GO:0004590">
    <property type="term" value="F:orotidine-5'-phosphate decarboxylase activity"/>
    <property type="evidence" value="ECO:0007669"/>
    <property type="project" value="UniProtKB-UniRule"/>
</dbReference>
<comment type="subunit">
    <text evidence="3 9">Homodimer.</text>
</comment>
<evidence type="ECO:0000259" key="13">
    <source>
        <dbReference type="SMART" id="SM00934"/>
    </source>
</evidence>
<dbReference type="InterPro" id="IPR013785">
    <property type="entry name" value="Aldolase_TIM"/>
</dbReference>
<evidence type="ECO:0000256" key="11">
    <source>
        <dbReference type="PIRSR" id="PIRSR614732-2"/>
    </source>
</evidence>
<keyword evidence="6 9" id="KW-0456">Lyase</keyword>
<comment type="function">
    <text evidence="1 9">Catalyzes the decarboxylation of orotidine 5'-monophosphate (OMP) to uridine 5'-monophosphate (UMP).</text>
</comment>
<dbReference type="FunFam" id="3.20.20.70:FF:000015">
    <property type="entry name" value="Orotidine 5'-phosphate decarboxylase"/>
    <property type="match status" value="1"/>
</dbReference>
<evidence type="ECO:0000313" key="14">
    <source>
        <dbReference type="EMBL" id="MCZ0725173.1"/>
    </source>
</evidence>
<name>A0A9X3JCW2_9LACT</name>
<evidence type="ECO:0000256" key="2">
    <source>
        <dbReference type="ARBA" id="ARBA00004861"/>
    </source>
</evidence>
<feature type="binding site" evidence="9 11">
    <location>
        <position position="117"/>
    </location>
    <ligand>
        <name>substrate</name>
    </ligand>
</feature>
<dbReference type="SUPFAM" id="SSF51366">
    <property type="entry name" value="Ribulose-phoshate binding barrel"/>
    <property type="match status" value="1"/>
</dbReference>
<dbReference type="RefSeq" id="WP_268751499.1">
    <property type="nucleotide sequence ID" value="NZ_JAPRFQ010000001.1"/>
</dbReference>
<evidence type="ECO:0000256" key="8">
    <source>
        <dbReference type="ARBA" id="ARBA00061012"/>
    </source>
</evidence>
<feature type="domain" description="Orotidine 5'-phosphate decarboxylase" evidence="13">
    <location>
        <begin position="3"/>
        <end position="224"/>
    </location>
</feature>
<dbReference type="InterPro" id="IPR011060">
    <property type="entry name" value="RibuloseP-bd_barrel"/>
</dbReference>
<keyword evidence="15" id="KW-1185">Reference proteome</keyword>
<dbReference type="Gene3D" id="3.20.20.70">
    <property type="entry name" value="Aldolase class I"/>
    <property type="match status" value="1"/>
</dbReference>